<evidence type="ECO:0000313" key="7">
    <source>
        <dbReference type="EMBL" id="NJC68755.1"/>
    </source>
</evidence>
<keyword evidence="3 4" id="KW-0975">Bacterial flagellum</keyword>
<dbReference type="PANTHER" id="PTHR42792">
    <property type="entry name" value="FLAGELLIN"/>
    <property type="match status" value="1"/>
</dbReference>
<reference evidence="7 8" key="1">
    <citation type="submission" date="2020-03" db="EMBL/GenBank/DDBJ databases">
        <title>WGS of the type strain of Planosporangium spp.</title>
        <authorList>
            <person name="Thawai C."/>
        </authorList>
    </citation>
    <scope>NUCLEOTIDE SEQUENCE [LARGE SCALE GENOMIC DNA]</scope>
    <source>
        <strain evidence="7 8">TBRC 5610</strain>
    </source>
</reference>
<dbReference type="PRINTS" id="PR00207">
    <property type="entry name" value="FLAGELLIN"/>
</dbReference>
<evidence type="ECO:0000313" key="8">
    <source>
        <dbReference type="Proteomes" id="UP000722989"/>
    </source>
</evidence>
<name>A0ABX0XTI7_9ACTN</name>
<protein>
    <recommendedName>
        <fullName evidence="2 4">Flagellin</fullName>
    </recommendedName>
</protein>
<feature type="domain" description="Flagellin C-terminal" evidence="6">
    <location>
        <begin position="204"/>
        <end position="287"/>
    </location>
</feature>
<accession>A0ABX0XTI7</accession>
<keyword evidence="8" id="KW-1185">Reference proteome</keyword>
<dbReference type="InterPro" id="IPR001492">
    <property type="entry name" value="Flagellin"/>
</dbReference>
<evidence type="ECO:0000256" key="1">
    <source>
        <dbReference type="ARBA" id="ARBA00005709"/>
    </source>
</evidence>
<keyword evidence="7" id="KW-0282">Flagellum</keyword>
<keyword evidence="7" id="KW-0969">Cilium</keyword>
<organism evidence="7 8">
    <name type="scientific">Planosporangium thailandense</name>
    <dbReference type="NCBI Taxonomy" id="765197"/>
    <lineage>
        <taxon>Bacteria</taxon>
        <taxon>Bacillati</taxon>
        <taxon>Actinomycetota</taxon>
        <taxon>Actinomycetes</taxon>
        <taxon>Micromonosporales</taxon>
        <taxon>Micromonosporaceae</taxon>
        <taxon>Planosporangium</taxon>
    </lineage>
</organism>
<dbReference type="Gene3D" id="6.10.10.10">
    <property type="entry name" value="Flagellar export chaperone, C-terminal domain"/>
    <property type="match status" value="1"/>
</dbReference>
<feature type="domain" description="Flagellin N-terminal" evidence="5">
    <location>
        <begin position="5"/>
        <end position="143"/>
    </location>
</feature>
<sequence>MGLRINTNISAMGAYRNLATTDKAMQTSLQRLSSGLRINKAADDAAGLAVSEGLRSQIGGLQVAARNAQDGINVVQVADGALAETGSILQRMRELWIAYGNTGSQDSNALGDINTEYQQLCNELDHIGATTTFGGQKLLDGTYAGVFQVDSGTGPGSTMTVDLKNSGSVTWTSGFMGVSALNLAVNAPSGLQNINHPYFTQLSIYDFSINEISRVRATLGAYQNRLEHTINNLNVAVENLSASKSSITDTDMAQEMATFSKAQIISQAGTAMLAQANQAPQGVLKLLG</sequence>
<evidence type="ECO:0000256" key="4">
    <source>
        <dbReference type="RuleBase" id="RU362073"/>
    </source>
</evidence>
<dbReference type="InterPro" id="IPR042187">
    <property type="entry name" value="Flagellin_C_sub2"/>
</dbReference>
<dbReference type="Pfam" id="PF00700">
    <property type="entry name" value="Flagellin_C"/>
    <property type="match status" value="1"/>
</dbReference>
<evidence type="ECO:0000256" key="3">
    <source>
        <dbReference type="ARBA" id="ARBA00023143"/>
    </source>
</evidence>
<comment type="similarity">
    <text evidence="1 4">Belongs to the bacterial flagellin family.</text>
</comment>
<evidence type="ECO:0000259" key="5">
    <source>
        <dbReference type="Pfam" id="PF00669"/>
    </source>
</evidence>
<comment type="caution">
    <text evidence="7">The sequence shown here is derived from an EMBL/GenBank/DDBJ whole genome shotgun (WGS) entry which is preliminary data.</text>
</comment>
<dbReference type="EMBL" id="JAATVY010000002">
    <property type="protein sequence ID" value="NJC68755.1"/>
    <property type="molecule type" value="Genomic_DNA"/>
</dbReference>
<keyword evidence="4" id="KW-0964">Secreted</keyword>
<keyword evidence="7" id="KW-0966">Cell projection</keyword>
<dbReference type="PANTHER" id="PTHR42792:SF2">
    <property type="entry name" value="FLAGELLIN"/>
    <property type="match status" value="1"/>
</dbReference>
<proteinExistence type="inferred from homology"/>
<evidence type="ECO:0000259" key="6">
    <source>
        <dbReference type="Pfam" id="PF00700"/>
    </source>
</evidence>
<dbReference type="Pfam" id="PF00669">
    <property type="entry name" value="Flagellin_N"/>
    <property type="match status" value="1"/>
</dbReference>
<dbReference type="InterPro" id="IPR046358">
    <property type="entry name" value="Flagellin_C"/>
</dbReference>
<comment type="function">
    <text evidence="4">Flagellin is the subunit protein which polymerizes to form the filaments of bacterial flagella.</text>
</comment>
<comment type="subcellular location">
    <subcellularLocation>
        <location evidence="4">Secreted</location>
    </subcellularLocation>
    <subcellularLocation>
        <location evidence="4">Bacterial flagellum</location>
    </subcellularLocation>
</comment>
<dbReference type="Gene3D" id="1.20.1330.10">
    <property type="entry name" value="f41 fragment of flagellin, N-terminal domain"/>
    <property type="match status" value="1"/>
</dbReference>
<dbReference type="RefSeq" id="WP_167923656.1">
    <property type="nucleotide sequence ID" value="NZ_JAATVY010000002.1"/>
</dbReference>
<dbReference type="InterPro" id="IPR001029">
    <property type="entry name" value="Flagellin_N"/>
</dbReference>
<dbReference type="SUPFAM" id="SSF64518">
    <property type="entry name" value="Phase 1 flagellin"/>
    <property type="match status" value="1"/>
</dbReference>
<gene>
    <name evidence="7" type="ORF">HC031_03290</name>
</gene>
<evidence type="ECO:0000256" key="2">
    <source>
        <dbReference type="ARBA" id="ARBA00020110"/>
    </source>
</evidence>
<dbReference type="Proteomes" id="UP000722989">
    <property type="component" value="Unassembled WGS sequence"/>
</dbReference>